<comment type="caution">
    <text evidence="1">The sequence shown here is derived from an EMBL/GenBank/DDBJ whole genome shotgun (WGS) entry which is preliminary data.</text>
</comment>
<proteinExistence type="predicted"/>
<accession>A0ACC2NDS0</accession>
<dbReference type="Proteomes" id="UP001239111">
    <property type="component" value="Chromosome 3"/>
</dbReference>
<reference evidence="1" key="1">
    <citation type="submission" date="2023-04" db="EMBL/GenBank/DDBJ databases">
        <title>A chromosome-level genome assembly of the parasitoid wasp Eretmocerus hayati.</title>
        <authorList>
            <person name="Zhong Y."/>
            <person name="Liu S."/>
            <person name="Liu Y."/>
        </authorList>
    </citation>
    <scope>NUCLEOTIDE SEQUENCE</scope>
    <source>
        <strain evidence="1">ZJU_SS_LIU_2023</strain>
    </source>
</reference>
<keyword evidence="2" id="KW-1185">Reference proteome</keyword>
<gene>
    <name evidence="1" type="ORF">QAD02_000347</name>
</gene>
<dbReference type="EMBL" id="CM056743">
    <property type="protein sequence ID" value="KAJ8669088.1"/>
    <property type="molecule type" value="Genomic_DNA"/>
</dbReference>
<protein>
    <submittedName>
        <fullName evidence="1">Uncharacterized protein</fullName>
    </submittedName>
</protein>
<organism evidence="1 2">
    <name type="scientific">Eretmocerus hayati</name>
    <dbReference type="NCBI Taxonomy" id="131215"/>
    <lineage>
        <taxon>Eukaryota</taxon>
        <taxon>Metazoa</taxon>
        <taxon>Ecdysozoa</taxon>
        <taxon>Arthropoda</taxon>
        <taxon>Hexapoda</taxon>
        <taxon>Insecta</taxon>
        <taxon>Pterygota</taxon>
        <taxon>Neoptera</taxon>
        <taxon>Endopterygota</taxon>
        <taxon>Hymenoptera</taxon>
        <taxon>Apocrita</taxon>
        <taxon>Proctotrupomorpha</taxon>
        <taxon>Chalcidoidea</taxon>
        <taxon>Aphelinidae</taxon>
        <taxon>Aphelininae</taxon>
        <taxon>Eretmocerus</taxon>
    </lineage>
</organism>
<evidence type="ECO:0000313" key="2">
    <source>
        <dbReference type="Proteomes" id="UP001239111"/>
    </source>
</evidence>
<sequence>MGGVQSGAHALGDALWVQERQKQKGYRIEPRISNEISDATATGVLTRYEHYAKCYRKQYINWMSIPESAFDGNWLNRSGDGLPDVTNAREASNVCVSSPDQHSEGSNVHLSYTLIVFVLMIIGNNDGRTVKAAAMMAIIVIDITSLMGEFLRTSIHGSDSLIGS</sequence>
<name>A0ACC2NDS0_9HYME</name>
<evidence type="ECO:0000313" key="1">
    <source>
        <dbReference type="EMBL" id="KAJ8669088.1"/>
    </source>
</evidence>